<dbReference type="PANTHER" id="PTHR21015:SF22">
    <property type="entry name" value="GLYCOSYLTRANSFERASE"/>
    <property type="match status" value="1"/>
</dbReference>
<dbReference type="OrthoDB" id="5835829at2759"/>
<dbReference type="PANTHER" id="PTHR21015">
    <property type="entry name" value="UDP-N-ACETYLGLUCOSAMINE--N-ACETYLMURAMYL-(PENTAPEPTIDE) PYROPHOSPHORYL-UNDECAPRENOL N-ACETYLGLUCOSAMINE TRANSFERASE 1"/>
    <property type="match status" value="1"/>
</dbReference>
<protein>
    <submittedName>
        <fullName evidence="2">Putative udp-glucuronosyl udp-glucosyltransferase protein</fullName>
    </submittedName>
</protein>
<sequence>MAATKTKKKPILFFTAFPAEGHANPLIKVAHGLVTRGYEVVFHLSRAFESRVLSIGATFAEAPDMPGPEFMAELAGLPLGLKRDIHALSKVFLESIPARADSVGAALAELRARRGPDAQILVMSELCALGVMPFKYGRPPPPGFEHDGFPKVIGLSATMLAVRSQDTAPYFLGLPPDSTESGRLRNKALEHILFGPDGPMNPIITLHHAKMLEAGASPAQVPADAHFIDFWFHAPDVSLQMCLPEQEYALSDLSEKIQFVGCLPRREPHAHDAYPPWWDEIVANAGKGEEHRKKVVFVCQGTVAVDHSQLVVPTLEAFKDRADDVIVVAALGARGATLPPHVQVPANARVADYLPYDTVLAHADVMVSNAGYGALCHAVVNGVPLVLAGETEDKKEATMRATWAGYALGLWTQMPTAEQVREGVEEVLRDGKFKKRATELMVENEKMRCLDKVEGWVEQYTE</sequence>
<name>M7SWD6_EUTLA</name>
<evidence type="ECO:0000259" key="1">
    <source>
        <dbReference type="Pfam" id="PF06722"/>
    </source>
</evidence>
<dbReference type="eggNOG" id="KOG1192">
    <property type="taxonomic scope" value="Eukaryota"/>
</dbReference>
<dbReference type="Gene3D" id="3.40.50.2000">
    <property type="entry name" value="Glycogen Phosphorylase B"/>
    <property type="match status" value="2"/>
</dbReference>
<organism evidence="2 3">
    <name type="scientific">Eutypa lata (strain UCR-EL1)</name>
    <name type="common">Grapevine dieback disease fungus</name>
    <name type="synonym">Eutypa armeniacae</name>
    <dbReference type="NCBI Taxonomy" id="1287681"/>
    <lineage>
        <taxon>Eukaryota</taxon>
        <taxon>Fungi</taxon>
        <taxon>Dikarya</taxon>
        <taxon>Ascomycota</taxon>
        <taxon>Pezizomycotina</taxon>
        <taxon>Sordariomycetes</taxon>
        <taxon>Xylariomycetidae</taxon>
        <taxon>Xylariales</taxon>
        <taxon>Diatrypaceae</taxon>
        <taxon>Eutypa</taxon>
    </lineage>
</organism>
<dbReference type="KEGG" id="ela:UCREL1_4408"/>
<dbReference type="Pfam" id="PF06722">
    <property type="entry name" value="EryCIII-like_C"/>
    <property type="match status" value="1"/>
</dbReference>
<evidence type="ECO:0000313" key="3">
    <source>
        <dbReference type="Proteomes" id="UP000012174"/>
    </source>
</evidence>
<feature type="domain" description="Erythromycin biosynthesis protein CIII-like C-terminal" evidence="1">
    <location>
        <begin position="327"/>
        <end position="444"/>
    </location>
</feature>
<evidence type="ECO:0000313" key="2">
    <source>
        <dbReference type="EMBL" id="EMR68577.1"/>
    </source>
</evidence>
<dbReference type="GO" id="GO:0016757">
    <property type="term" value="F:glycosyltransferase activity"/>
    <property type="evidence" value="ECO:0007669"/>
    <property type="project" value="TreeGrafter"/>
</dbReference>
<dbReference type="SUPFAM" id="SSF53756">
    <property type="entry name" value="UDP-Glycosyltransferase/glycogen phosphorylase"/>
    <property type="match status" value="1"/>
</dbReference>
<dbReference type="InterPro" id="IPR010610">
    <property type="entry name" value="EryCIII-like_C"/>
</dbReference>
<accession>M7SWD6</accession>
<dbReference type="EMBL" id="KB706212">
    <property type="protein sequence ID" value="EMR68577.1"/>
    <property type="molecule type" value="Genomic_DNA"/>
</dbReference>
<gene>
    <name evidence="2" type="ORF">UCREL1_4408</name>
</gene>
<dbReference type="OMA" id="TWWSEVE"/>
<dbReference type="Proteomes" id="UP000012174">
    <property type="component" value="Unassembled WGS sequence"/>
</dbReference>
<dbReference type="HOGENOM" id="CLU_000537_4_1_1"/>
<dbReference type="AlphaFoldDB" id="M7SWD6"/>
<proteinExistence type="predicted"/>
<keyword evidence="2" id="KW-0808">Transferase</keyword>
<reference evidence="3" key="1">
    <citation type="journal article" date="2013" name="Genome Announc.">
        <title>Draft genome sequence of the grapevine dieback fungus Eutypa lata UCR-EL1.</title>
        <authorList>
            <person name="Blanco-Ulate B."/>
            <person name="Rolshausen P.E."/>
            <person name="Cantu D."/>
        </authorList>
    </citation>
    <scope>NUCLEOTIDE SEQUENCE [LARGE SCALE GENOMIC DNA]</scope>
    <source>
        <strain evidence="3">UCR-EL1</strain>
    </source>
</reference>
<keyword evidence="3" id="KW-1185">Reference proteome</keyword>